<proteinExistence type="predicted"/>
<evidence type="ECO:0000313" key="2">
    <source>
        <dbReference type="Proteomes" id="UP000246132"/>
    </source>
</evidence>
<protein>
    <submittedName>
        <fullName evidence="1">DUF924 domain-containing protein</fullName>
    </submittedName>
</protein>
<accession>A0A3A8ARM3</accession>
<dbReference type="Proteomes" id="UP000246132">
    <property type="component" value="Unassembled WGS sequence"/>
</dbReference>
<dbReference type="InterPro" id="IPR011990">
    <property type="entry name" value="TPR-like_helical_dom_sf"/>
</dbReference>
<dbReference type="Gene3D" id="1.25.40.10">
    <property type="entry name" value="Tetratricopeptide repeat domain"/>
    <property type="match status" value="1"/>
</dbReference>
<dbReference type="AlphaFoldDB" id="A0A3A8ARM3"/>
<organism evidence="1 2">
    <name type="scientific">Oceaniradius stylonematis</name>
    <dbReference type="NCBI Taxonomy" id="2184161"/>
    <lineage>
        <taxon>Bacteria</taxon>
        <taxon>Pseudomonadati</taxon>
        <taxon>Pseudomonadota</taxon>
        <taxon>Alphaproteobacteria</taxon>
        <taxon>Hyphomicrobiales</taxon>
        <taxon>Ahrensiaceae</taxon>
        <taxon>Oceaniradius</taxon>
    </lineage>
</organism>
<reference evidence="1 2" key="1">
    <citation type="journal article" date="2018" name="Int. J. Syst. Bacteriol.">
        <title>Oceaniradius stylonemae gen. nov., sp. nov., isolated from a red alga, Stylonema cornu-cervi.</title>
        <authorList>
            <person name="Jeong S."/>
        </authorList>
    </citation>
    <scope>NUCLEOTIDE SEQUENCE [LARGE SCALE GENOMIC DNA]</scope>
    <source>
        <strain evidence="1 2">StC1</strain>
    </source>
</reference>
<gene>
    <name evidence="1" type="ORF">DEM25_000240</name>
</gene>
<keyword evidence="2" id="KW-1185">Reference proteome</keyword>
<sequence>MAQDWIEPVLDFWFGELEPAQWFKRDDEVDEAIQTRFAETYEGLRAMPSAELVTDPRTTLAAVIVLDQFPRNMFRDSPRAFESDAHARAVADSAISAGHDASMTGDERHFLYMPFMHSEELADQDRAIELFQALGKEDGIKYAHLHRDVIVRFGRFPHRNAVLGRQSTDEEQKHLDVHGGF</sequence>
<dbReference type="InterPro" id="IPR010323">
    <property type="entry name" value="DUF924"/>
</dbReference>
<dbReference type="Pfam" id="PF06041">
    <property type="entry name" value="DUF924"/>
    <property type="match status" value="1"/>
</dbReference>
<dbReference type="RefSeq" id="WP_109768752.1">
    <property type="nucleotide sequence ID" value="NZ_JASHJQ010000004.1"/>
</dbReference>
<evidence type="ECO:0000313" key="1">
    <source>
        <dbReference type="EMBL" id="RKF08473.1"/>
    </source>
</evidence>
<comment type="caution">
    <text evidence="1">The sequence shown here is derived from an EMBL/GenBank/DDBJ whole genome shotgun (WGS) entry which is preliminary data.</text>
</comment>
<dbReference type="Gene3D" id="1.20.58.320">
    <property type="entry name" value="TPR-like"/>
    <property type="match status" value="1"/>
</dbReference>
<dbReference type="SUPFAM" id="SSF48452">
    <property type="entry name" value="TPR-like"/>
    <property type="match status" value="1"/>
</dbReference>
<name>A0A3A8ARM3_9HYPH</name>
<dbReference type="EMBL" id="QFWV02000001">
    <property type="protein sequence ID" value="RKF08473.1"/>
    <property type="molecule type" value="Genomic_DNA"/>
</dbReference>
<dbReference type="OrthoDB" id="7593450at2"/>